<keyword evidence="4" id="KW-1185">Reference proteome</keyword>
<name>A0A4R6DLA3_9RHOO</name>
<feature type="region of interest" description="Disordered" evidence="1">
    <location>
        <begin position="332"/>
        <end position="355"/>
    </location>
</feature>
<dbReference type="AlphaFoldDB" id="A0A4R6DLA3"/>
<feature type="compositionally biased region" description="Low complexity" evidence="1">
    <location>
        <begin position="332"/>
        <end position="350"/>
    </location>
</feature>
<reference evidence="3 4" key="1">
    <citation type="submission" date="2019-03" db="EMBL/GenBank/DDBJ databases">
        <title>Genomic Encyclopedia of Type Strains, Phase IV (KMG-IV): sequencing the most valuable type-strain genomes for metagenomic binning, comparative biology and taxonomic classification.</title>
        <authorList>
            <person name="Goeker M."/>
        </authorList>
    </citation>
    <scope>NUCLEOTIDE SEQUENCE [LARGE SCALE GENOMIC DNA]</scope>
    <source>
        <strain evidence="3 4">DSM 12121</strain>
    </source>
</reference>
<feature type="transmembrane region" description="Helical" evidence="2">
    <location>
        <begin position="290"/>
        <end position="310"/>
    </location>
</feature>
<dbReference type="Pfam" id="PF03929">
    <property type="entry name" value="PepSY_TM"/>
    <property type="match status" value="1"/>
</dbReference>
<proteinExistence type="predicted"/>
<keyword evidence="2" id="KW-0472">Membrane</keyword>
<evidence type="ECO:0000313" key="3">
    <source>
        <dbReference type="EMBL" id="TDN44958.1"/>
    </source>
</evidence>
<feature type="transmembrane region" description="Helical" evidence="2">
    <location>
        <begin position="526"/>
        <end position="544"/>
    </location>
</feature>
<dbReference type="InterPro" id="IPR005625">
    <property type="entry name" value="PepSY-ass_TM"/>
</dbReference>
<gene>
    <name evidence="3" type="ORF">C7389_1333</name>
</gene>
<comment type="caution">
    <text evidence="3">The sequence shown here is derived from an EMBL/GenBank/DDBJ whole genome shotgun (WGS) entry which is preliminary data.</text>
</comment>
<dbReference type="OrthoDB" id="9760788at2"/>
<evidence type="ECO:0000313" key="4">
    <source>
        <dbReference type="Proteomes" id="UP000295129"/>
    </source>
</evidence>
<protein>
    <submittedName>
        <fullName evidence="3">PepSY-associated transmembrane protein</fullName>
    </submittedName>
</protein>
<keyword evidence="2 3" id="KW-0812">Transmembrane</keyword>
<dbReference type="RefSeq" id="WP_133595011.1">
    <property type="nucleotide sequence ID" value="NZ_SNVV01000033.1"/>
</dbReference>
<dbReference type="EMBL" id="SNVV01000033">
    <property type="protein sequence ID" value="TDN44958.1"/>
    <property type="molecule type" value="Genomic_DNA"/>
</dbReference>
<feature type="transmembrane region" description="Helical" evidence="2">
    <location>
        <begin position="245"/>
        <end position="270"/>
    </location>
</feature>
<evidence type="ECO:0000256" key="1">
    <source>
        <dbReference type="SAM" id="MobiDB-lite"/>
    </source>
</evidence>
<dbReference type="Proteomes" id="UP000295129">
    <property type="component" value="Unassembled WGS sequence"/>
</dbReference>
<dbReference type="PANTHER" id="PTHR34219">
    <property type="entry name" value="IRON-REGULATED INNER MEMBRANE PROTEIN-RELATED"/>
    <property type="match status" value="1"/>
</dbReference>
<dbReference type="PANTHER" id="PTHR34219:SF6">
    <property type="entry name" value="BLR3280 PROTEIN"/>
    <property type="match status" value="1"/>
</dbReference>
<evidence type="ECO:0000256" key="2">
    <source>
        <dbReference type="SAM" id="Phobius"/>
    </source>
</evidence>
<feature type="transmembrane region" description="Helical" evidence="2">
    <location>
        <begin position="17"/>
        <end position="39"/>
    </location>
</feature>
<organism evidence="3 4">
    <name type="scientific">Azoarcus indigens</name>
    <dbReference type="NCBI Taxonomy" id="29545"/>
    <lineage>
        <taxon>Bacteria</taxon>
        <taxon>Pseudomonadati</taxon>
        <taxon>Pseudomonadota</taxon>
        <taxon>Betaproteobacteria</taxon>
        <taxon>Rhodocyclales</taxon>
        <taxon>Zoogloeaceae</taxon>
        <taxon>Azoarcus</taxon>
    </lineage>
</organism>
<keyword evidence="2" id="KW-1133">Transmembrane helix</keyword>
<sequence length="568" mass="61373">MKPAARARRLTYLLHRWTGIAGCLLMALWFLSGVVMLFVGYPKLTPWERLGALPPLAAGGLLSPEAALAADIGGAAGLAGGSAQASAADPPAQPGPRLATARSLVLTTIAGQPRYLLRETDGQFRVLEANGNTARPGSPVSAEAALAEARSYLPGAIAHYAGQVAEDRWTHSRGLDAHRPLHKVEMESGGQDPAGGGELGAVTLYISGTTGQLVLDAPLAQQRWNYLGAWLHWLYLFRDRPVDPVWSWTVILLSALCTLTALSGTVVGLWRWRFGSRYASGSRSPYRAGWMRWHHLIGLLFAAFVCTWIFSGLMSMNPLRIFDPAGPGPRLAAYQGGPLPQPPAQAASAQPGPPGGAGPNALYPAALAIHQLRAAGFEPVELAWRSLAGQPYLYALDARGNSRLLDGPPEAPRIRDTWSEAEIRQAAARLFDAPIAHHLRLDAHDAYYYARHAEAMNGAQPRRLPALRLDFADANRTRLYIDLHSGDVEQALARSQRVGRWLFYFLHSWDLPALLALGSLRDATLILLSLGGLALAASGTVIGWRRLRRGKGEHASPQARRGVQRQSS</sequence>
<accession>A0A4R6DLA3</accession>